<accession>A0A1T5L7E6</accession>
<evidence type="ECO:0000313" key="3">
    <source>
        <dbReference type="EMBL" id="SKC71854.1"/>
    </source>
</evidence>
<dbReference type="OrthoDB" id="3189065at2"/>
<dbReference type="InterPro" id="IPR011059">
    <property type="entry name" value="Metal-dep_hydrolase_composite"/>
</dbReference>
<dbReference type="InterPro" id="IPR006680">
    <property type="entry name" value="Amidohydro-rel"/>
</dbReference>
<evidence type="ECO:0000313" key="4">
    <source>
        <dbReference type="Proteomes" id="UP000189777"/>
    </source>
</evidence>
<dbReference type="Gene3D" id="3.40.50.10910">
    <property type="entry name" value="Amidohydrolase"/>
    <property type="match status" value="1"/>
</dbReference>
<evidence type="ECO:0000256" key="1">
    <source>
        <dbReference type="SAM" id="MobiDB-lite"/>
    </source>
</evidence>
<dbReference type="Proteomes" id="UP000189777">
    <property type="component" value="Unassembled WGS sequence"/>
</dbReference>
<reference evidence="3 4" key="1">
    <citation type="submission" date="2017-02" db="EMBL/GenBank/DDBJ databases">
        <authorList>
            <person name="Peterson S.W."/>
        </authorList>
    </citation>
    <scope>NUCLEOTIDE SEQUENCE [LARGE SCALE GENOMIC DNA]</scope>
    <source>
        <strain evidence="3 4">DSM 21481</strain>
    </source>
</reference>
<dbReference type="AlphaFoldDB" id="A0A1T5L7E6"/>
<dbReference type="PANTHER" id="PTHR43135">
    <property type="entry name" value="ALPHA-D-RIBOSE 1-METHYLPHOSPHONATE 5-TRIPHOSPHATE DIPHOSPHATASE"/>
    <property type="match status" value="1"/>
</dbReference>
<dbReference type="EMBL" id="FUZQ01000005">
    <property type="protein sequence ID" value="SKC71854.1"/>
    <property type="molecule type" value="Genomic_DNA"/>
</dbReference>
<dbReference type="Gene3D" id="3.30.110.90">
    <property type="entry name" value="Amidohydrolase"/>
    <property type="match status" value="1"/>
</dbReference>
<dbReference type="GO" id="GO:0016810">
    <property type="term" value="F:hydrolase activity, acting on carbon-nitrogen (but not peptide) bonds"/>
    <property type="evidence" value="ECO:0007669"/>
    <property type="project" value="InterPro"/>
</dbReference>
<feature type="domain" description="Amidohydrolase-related" evidence="2">
    <location>
        <begin position="165"/>
        <end position="409"/>
    </location>
</feature>
<dbReference type="Gene3D" id="1.20.58.520">
    <property type="entry name" value="Amidohydrolase"/>
    <property type="match status" value="1"/>
</dbReference>
<dbReference type="STRING" id="526729.SAMN04324258_3061"/>
<feature type="region of interest" description="Disordered" evidence="1">
    <location>
        <begin position="104"/>
        <end position="136"/>
    </location>
</feature>
<keyword evidence="4" id="KW-1185">Reference proteome</keyword>
<dbReference type="InterPro" id="IPR051781">
    <property type="entry name" value="Metallo-dep_Hydrolase"/>
</dbReference>
<gene>
    <name evidence="3" type="ORF">SAMN04324258_3061</name>
</gene>
<proteinExistence type="predicted"/>
<dbReference type="PANTHER" id="PTHR43135:SF3">
    <property type="entry name" value="ALPHA-D-RIBOSE 1-METHYLPHOSPHONATE 5-TRIPHOSPHATE DIPHOSPHATASE"/>
    <property type="match status" value="1"/>
</dbReference>
<evidence type="ECO:0000259" key="2">
    <source>
        <dbReference type="Pfam" id="PF01979"/>
    </source>
</evidence>
<protein>
    <submittedName>
        <fullName evidence="3">Imidazolonepropionase</fullName>
    </submittedName>
</protein>
<name>A0A1T5L7E6_9MICO</name>
<dbReference type="SUPFAM" id="SSF51338">
    <property type="entry name" value="Composite domain of metallo-dependent hydrolases"/>
    <property type="match status" value="1"/>
</dbReference>
<dbReference type="Pfam" id="PF01979">
    <property type="entry name" value="Amidohydro_1"/>
    <property type="match status" value="1"/>
</dbReference>
<feature type="compositionally biased region" description="Acidic residues" evidence="1">
    <location>
        <begin position="120"/>
        <end position="135"/>
    </location>
</feature>
<dbReference type="SUPFAM" id="SSF51556">
    <property type="entry name" value="Metallo-dependent hydrolases"/>
    <property type="match status" value="1"/>
</dbReference>
<sequence length="434" mass="44795">MNATAIVNARVFDGEQVVDATTVVVDGPRIASVGGPAPDGARVVDASGATLLPGLIDSHVHTSVGALELALTFGVTTELEMQGMFTRDRRGHVTGNDRLADVRSAGFGITPPGGHPSELMGDDGDDEAPWEDGDAAEGTASWSDVVMPFSATPAEAAAFVPRLEASGSDYIKFMIDDGTVEGAPGLPVLDDATIAAGVAEAHRRHLTTVAHTLTVDATMSAVSAGIDGLVHLFMDRPHTAPVIEAVAASGAFVVPCVVLNASMMGLPATALAADPRVAAKLDDAWLATLRSSYDRYPQGRLDDVLASVKALHDAGVDLLVGTDVSFPLPVLGGMAHGASVHHELQLLVTAGLTPVDALRAATSVPARRFALADRGMIREGLRADLLLVDGDPTERISDTLNVRQVWRRGAPLFAGAAPAASQASHAGTDASTSR</sequence>
<dbReference type="Gene3D" id="2.30.40.10">
    <property type="entry name" value="Urease, subunit C, domain 1"/>
    <property type="match status" value="1"/>
</dbReference>
<organism evidence="3 4">
    <name type="scientific">Krasilnikoviella flava</name>
    <dbReference type="NCBI Taxonomy" id="526729"/>
    <lineage>
        <taxon>Bacteria</taxon>
        <taxon>Bacillati</taxon>
        <taxon>Actinomycetota</taxon>
        <taxon>Actinomycetes</taxon>
        <taxon>Micrococcales</taxon>
        <taxon>Promicromonosporaceae</taxon>
        <taxon>Krasilnikoviella</taxon>
    </lineage>
</organism>
<dbReference type="InterPro" id="IPR032466">
    <property type="entry name" value="Metal_Hydrolase"/>
</dbReference>
<dbReference type="RefSeq" id="WP_079575318.1">
    <property type="nucleotide sequence ID" value="NZ_FUZQ01000005.1"/>
</dbReference>